<dbReference type="PRINTS" id="PR00038">
    <property type="entry name" value="HTHLUXR"/>
</dbReference>
<dbReference type="PROSITE" id="PS50043">
    <property type="entry name" value="HTH_LUXR_2"/>
    <property type="match status" value="1"/>
</dbReference>
<dbReference type="Proteomes" id="UP001596542">
    <property type="component" value="Unassembled WGS sequence"/>
</dbReference>
<dbReference type="RefSeq" id="WP_382271783.1">
    <property type="nucleotide sequence ID" value="NZ_JBHTBU010000001.1"/>
</dbReference>
<evidence type="ECO:0000256" key="1">
    <source>
        <dbReference type="ARBA" id="ARBA00023015"/>
    </source>
</evidence>
<keyword evidence="2" id="KW-0238">DNA-binding</keyword>
<organism evidence="7 8">
    <name type="scientific">Herminiimonas glaciei</name>
    <dbReference type="NCBI Taxonomy" id="523788"/>
    <lineage>
        <taxon>Bacteria</taxon>
        <taxon>Pseudomonadati</taxon>
        <taxon>Pseudomonadota</taxon>
        <taxon>Betaproteobacteria</taxon>
        <taxon>Burkholderiales</taxon>
        <taxon>Oxalobacteraceae</taxon>
        <taxon>Herminiimonas</taxon>
    </lineage>
</organism>
<dbReference type="Gene3D" id="1.10.10.10">
    <property type="entry name" value="Winged helix-like DNA-binding domain superfamily/Winged helix DNA-binding domain"/>
    <property type="match status" value="1"/>
</dbReference>
<name>A0ABW2IBZ6_9BURK</name>
<protein>
    <submittedName>
        <fullName evidence="7">Response regulator transcription factor</fullName>
    </submittedName>
</protein>
<evidence type="ECO:0000313" key="7">
    <source>
        <dbReference type="EMBL" id="MFC7288452.1"/>
    </source>
</evidence>
<dbReference type="Pfam" id="PF00072">
    <property type="entry name" value="Response_reg"/>
    <property type="match status" value="1"/>
</dbReference>
<keyword evidence="8" id="KW-1185">Reference proteome</keyword>
<evidence type="ECO:0000259" key="5">
    <source>
        <dbReference type="PROSITE" id="PS50043"/>
    </source>
</evidence>
<accession>A0ABW2IBZ6</accession>
<dbReference type="PROSITE" id="PS00622">
    <property type="entry name" value="HTH_LUXR_1"/>
    <property type="match status" value="1"/>
</dbReference>
<dbReference type="Pfam" id="PF00196">
    <property type="entry name" value="GerE"/>
    <property type="match status" value="1"/>
</dbReference>
<dbReference type="InterPro" id="IPR000792">
    <property type="entry name" value="Tscrpt_reg_LuxR_C"/>
</dbReference>
<evidence type="ECO:0000256" key="4">
    <source>
        <dbReference type="PROSITE-ProRule" id="PRU00169"/>
    </source>
</evidence>
<keyword evidence="1" id="KW-0805">Transcription regulation</keyword>
<evidence type="ECO:0000256" key="2">
    <source>
        <dbReference type="ARBA" id="ARBA00023125"/>
    </source>
</evidence>
<dbReference type="InterPro" id="IPR016032">
    <property type="entry name" value="Sig_transdc_resp-reg_C-effctor"/>
</dbReference>
<dbReference type="SMART" id="SM00448">
    <property type="entry name" value="REC"/>
    <property type="match status" value="1"/>
</dbReference>
<dbReference type="EMBL" id="JBHTBU010000001">
    <property type="protein sequence ID" value="MFC7288452.1"/>
    <property type="molecule type" value="Genomic_DNA"/>
</dbReference>
<gene>
    <name evidence="7" type="ORF">ACFQPC_10430</name>
</gene>
<dbReference type="SUPFAM" id="SSF52172">
    <property type="entry name" value="CheY-like"/>
    <property type="match status" value="1"/>
</dbReference>
<evidence type="ECO:0000256" key="3">
    <source>
        <dbReference type="ARBA" id="ARBA00023163"/>
    </source>
</evidence>
<keyword evidence="4" id="KW-0597">Phosphoprotein</keyword>
<reference evidence="8" key="1">
    <citation type="journal article" date="2019" name="Int. J. Syst. Evol. Microbiol.">
        <title>The Global Catalogue of Microorganisms (GCM) 10K type strain sequencing project: providing services to taxonomists for standard genome sequencing and annotation.</title>
        <authorList>
            <consortium name="The Broad Institute Genomics Platform"/>
            <consortium name="The Broad Institute Genome Sequencing Center for Infectious Disease"/>
            <person name="Wu L."/>
            <person name="Ma J."/>
        </authorList>
    </citation>
    <scope>NUCLEOTIDE SEQUENCE [LARGE SCALE GENOMIC DNA]</scope>
    <source>
        <strain evidence="8">KACC 12508</strain>
    </source>
</reference>
<dbReference type="CDD" id="cd06170">
    <property type="entry name" value="LuxR_C_like"/>
    <property type="match status" value="1"/>
</dbReference>
<dbReference type="InterPro" id="IPR011006">
    <property type="entry name" value="CheY-like_superfamily"/>
</dbReference>
<sequence length="213" mass="23292">MSATSPTPVLELPVVYIIDDDHSVRAALEDLLASVGLQALSFGSTKEFLQHTLADAPACLVLDVRMPGQSGMDFHRQMIDLGIQLPTIFITGHGDIAMGVQAMKNGAIEFLTKPFRDQDLLDAIQNGIEKNRLKRQEDAVTAELLNRWTSLSGGEQQVMQLVVQGLLNKQIAAALNISEVTVKVRRGATMRKMEVSSLADLVKISEKLKIQSN</sequence>
<evidence type="ECO:0000313" key="8">
    <source>
        <dbReference type="Proteomes" id="UP001596542"/>
    </source>
</evidence>
<dbReference type="InterPro" id="IPR001789">
    <property type="entry name" value="Sig_transdc_resp-reg_receiver"/>
</dbReference>
<dbReference type="PANTHER" id="PTHR44688">
    <property type="entry name" value="DNA-BINDING TRANSCRIPTIONAL ACTIVATOR DEVR_DOSR"/>
    <property type="match status" value="1"/>
</dbReference>
<dbReference type="SMART" id="SM00421">
    <property type="entry name" value="HTH_LUXR"/>
    <property type="match status" value="1"/>
</dbReference>
<dbReference type="PANTHER" id="PTHR44688:SF16">
    <property type="entry name" value="DNA-BINDING TRANSCRIPTIONAL ACTIVATOR DEVR_DOSR"/>
    <property type="match status" value="1"/>
</dbReference>
<feature type="modified residue" description="4-aspartylphosphate" evidence="4">
    <location>
        <position position="63"/>
    </location>
</feature>
<feature type="domain" description="HTH luxR-type" evidence="5">
    <location>
        <begin position="144"/>
        <end position="209"/>
    </location>
</feature>
<feature type="domain" description="Response regulatory" evidence="6">
    <location>
        <begin position="14"/>
        <end position="128"/>
    </location>
</feature>
<proteinExistence type="predicted"/>
<dbReference type="Gene3D" id="3.40.50.2300">
    <property type="match status" value="1"/>
</dbReference>
<evidence type="ECO:0000259" key="6">
    <source>
        <dbReference type="PROSITE" id="PS50110"/>
    </source>
</evidence>
<comment type="caution">
    <text evidence="7">The sequence shown here is derived from an EMBL/GenBank/DDBJ whole genome shotgun (WGS) entry which is preliminary data.</text>
</comment>
<dbReference type="CDD" id="cd17537">
    <property type="entry name" value="REC_FixJ"/>
    <property type="match status" value="1"/>
</dbReference>
<keyword evidence="3" id="KW-0804">Transcription</keyword>
<dbReference type="InterPro" id="IPR036388">
    <property type="entry name" value="WH-like_DNA-bd_sf"/>
</dbReference>
<dbReference type="PROSITE" id="PS50110">
    <property type="entry name" value="RESPONSE_REGULATORY"/>
    <property type="match status" value="1"/>
</dbReference>
<dbReference type="SUPFAM" id="SSF46894">
    <property type="entry name" value="C-terminal effector domain of the bipartite response regulators"/>
    <property type="match status" value="1"/>
</dbReference>